<name>A0ABY7HDG0_9BACT</name>
<evidence type="ECO:0000256" key="2">
    <source>
        <dbReference type="ARBA" id="ARBA00022670"/>
    </source>
</evidence>
<keyword evidence="2" id="KW-0645">Protease</keyword>
<evidence type="ECO:0000313" key="9">
    <source>
        <dbReference type="Proteomes" id="UP001164459"/>
    </source>
</evidence>
<dbReference type="RefSeq" id="WP_269039484.1">
    <property type="nucleotide sequence ID" value="NZ_CP114040.1"/>
</dbReference>
<dbReference type="PROSITE" id="PS51935">
    <property type="entry name" value="NLPC_P60"/>
    <property type="match status" value="1"/>
</dbReference>
<keyword evidence="9" id="KW-1185">Reference proteome</keyword>
<evidence type="ECO:0000256" key="6">
    <source>
        <dbReference type="SAM" id="MobiDB-lite"/>
    </source>
</evidence>
<evidence type="ECO:0000259" key="7">
    <source>
        <dbReference type="PROSITE" id="PS51935"/>
    </source>
</evidence>
<proteinExistence type="inferred from homology"/>
<evidence type="ECO:0000256" key="3">
    <source>
        <dbReference type="ARBA" id="ARBA00022729"/>
    </source>
</evidence>
<comment type="similarity">
    <text evidence="1">Belongs to the peptidase C40 family.</text>
</comment>
<gene>
    <name evidence="8" type="ORF">O0S08_13310</name>
</gene>
<evidence type="ECO:0000256" key="1">
    <source>
        <dbReference type="ARBA" id="ARBA00007074"/>
    </source>
</evidence>
<dbReference type="SUPFAM" id="SSF54001">
    <property type="entry name" value="Cysteine proteinases"/>
    <property type="match status" value="1"/>
</dbReference>
<keyword evidence="4" id="KW-0378">Hydrolase</keyword>
<accession>A0ABY7HDG0</accession>
<evidence type="ECO:0000256" key="4">
    <source>
        <dbReference type="ARBA" id="ARBA00022801"/>
    </source>
</evidence>
<reference evidence="8" key="1">
    <citation type="submission" date="2022-11" db="EMBL/GenBank/DDBJ databases">
        <title>Minimal conservation of predation-associated metabolite biosynthetic gene clusters underscores biosynthetic potential of Myxococcota including descriptions for ten novel species: Archangium lansinium sp. nov., Myxococcus landrumus sp. nov., Nannocystis bai.</title>
        <authorList>
            <person name="Ahearne A."/>
            <person name="Stevens C."/>
            <person name="Dowd S."/>
        </authorList>
    </citation>
    <scope>NUCLEOTIDE SEQUENCE</scope>
    <source>
        <strain evidence="8">Fl3</strain>
    </source>
</reference>
<feature type="region of interest" description="Disordered" evidence="6">
    <location>
        <begin position="1"/>
        <end position="23"/>
    </location>
</feature>
<dbReference type="Proteomes" id="UP001164459">
    <property type="component" value="Chromosome"/>
</dbReference>
<sequence length="451" mass="48200">MARPESEAGQARREALDERATNPEVRVERRVGDGLDERAAALLELRVAGVLAERRQALQRRFGWAGPVLRCAVEPRRRTLALVGEALSRKALAAALAELGAALPAGWRIDAAGTEIAAPRAWFALPAGVTRLWRAPPAGVIVDGCVGICPSEHVLKDVWAQRRGSESLSWHVSWDMFDSTSASGRGGRPAALVAAPICSCGVRECTGGRSGGVKLRGYESSARALFDRDRLCPDEHVLEDMRFESAACGRAGWCPDEHVCEDMEMCTELLADDGPVGVLAAGGGWALVRARDGTIGWTRARLGALVAVASRTTPARGEVVALTRVLRRFRGAPYRLGGTTPLGIDCSGLVQRAVRAALGVVLPRHSSDQLALAASPVRPLGEPGDLLFMWGAGESPCHVGVVLRGARAGARTLLHASSRRGRVIEEPLEQVLPRASRVRHMELEQVLALGR</sequence>
<evidence type="ECO:0000256" key="5">
    <source>
        <dbReference type="ARBA" id="ARBA00022807"/>
    </source>
</evidence>
<dbReference type="PANTHER" id="PTHR47360">
    <property type="entry name" value="MUREIN DD-ENDOPEPTIDASE MEPS/MUREIN LD-CARBOXYPEPTIDASE"/>
    <property type="match status" value="1"/>
</dbReference>
<dbReference type="InterPro" id="IPR052062">
    <property type="entry name" value="Murein_DD/LD_carboxypeptidase"/>
</dbReference>
<dbReference type="PANTHER" id="PTHR47360:SF1">
    <property type="entry name" value="ENDOPEPTIDASE NLPC-RELATED"/>
    <property type="match status" value="1"/>
</dbReference>
<feature type="domain" description="NlpC/P60" evidence="7">
    <location>
        <begin position="313"/>
        <end position="439"/>
    </location>
</feature>
<dbReference type="InterPro" id="IPR038765">
    <property type="entry name" value="Papain-like_cys_pep_sf"/>
</dbReference>
<dbReference type="EMBL" id="CP114040">
    <property type="protein sequence ID" value="WAS97120.1"/>
    <property type="molecule type" value="Genomic_DNA"/>
</dbReference>
<dbReference type="InterPro" id="IPR000064">
    <property type="entry name" value="NLP_P60_dom"/>
</dbReference>
<keyword evidence="3" id="KW-0732">Signal</keyword>
<organism evidence="8 9">
    <name type="scientific">Nannocystis punicea</name>
    <dbReference type="NCBI Taxonomy" id="2995304"/>
    <lineage>
        <taxon>Bacteria</taxon>
        <taxon>Pseudomonadati</taxon>
        <taxon>Myxococcota</taxon>
        <taxon>Polyangia</taxon>
        <taxon>Nannocystales</taxon>
        <taxon>Nannocystaceae</taxon>
        <taxon>Nannocystis</taxon>
    </lineage>
</organism>
<protein>
    <submittedName>
        <fullName evidence="8">NlpC/P60 family protein</fullName>
    </submittedName>
</protein>
<evidence type="ECO:0000313" key="8">
    <source>
        <dbReference type="EMBL" id="WAS97120.1"/>
    </source>
</evidence>
<dbReference type="Pfam" id="PF00877">
    <property type="entry name" value="NLPC_P60"/>
    <property type="match status" value="1"/>
</dbReference>
<keyword evidence="5" id="KW-0788">Thiol protease</keyword>
<dbReference type="Gene3D" id="3.90.1720.10">
    <property type="entry name" value="endopeptidase domain like (from Nostoc punctiforme)"/>
    <property type="match status" value="1"/>
</dbReference>